<protein>
    <submittedName>
        <fullName evidence="4">Alanine dehydrogenase/PNT domain protein</fullName>
    </submittedName>
</protein>
<organism evidence="4 5">
    <name type="scientific">Candidatus Sulfotelmatobacter kueseliae</name>
    <dbReference type="NCBI Taxonomy" id="2042962"/>
    <lineage>
        <taxon>Bacteria</taxon>
        <taxon>Pseudomonadati</taxon>
        <taxon>Acidobacteriota</taxon>
        <taxon>Terriglobia</taxon>
        <taxon>Terriglobales</taxon>
        <taxon>Candidatus Korobacteraceae</taxon>
        <taxon>Candidatus Sulfotelmatobacter</taxon>
    </lineage>
</organism>
<evidence type="ECO:0000259" key="2">
    <source>
        <dbReference type="SMART" id="SM01002"/>
    </source>
</evidence>
<dbReference type="CDD" id="cd12189">
    <property type="entry name" value="LKR_SDH_like"/>
    <property type="match status" value="1"/>
</dbReference>
<dbReference type="GO" id="GO:0005737">
    <property type="term" value="C:cytoplasm"/>
    <property type="evidence" value="ECO:0007669"/>
    <property type="project" value="TreeGrafter"/>
</dbReference>
<dbReference type="GO" id="GO:0004753">
    <property type="term" value="F:saccharopine dehydrogenase activity"/>
    <property type="evidence" value="ECO:0007669"/>
    <property type="project" value="TreeGrafter"/>
</dbReference>
<keyword evidence="1" id="KW-0560">Oxidoreductase</keyword>
<dbReference type="EMBL" id="OMOD01000114">
    <property type="protein sequence ID" value="SPF38922.1"/>
    <property type="molecule type" value="Genomic_DNA"/>
</dbReference>
<feature type="domain" description="Alanine dehydrogenase/pyridine nucleotide transhydrogenase NAD(H)-binding" evidence="2">
    <location>
        <begin position="188"/>
        <end position="378"/>
    </location>
</feature>
<proteinExistence type="predicted"/>
<dbReference type="SMART" id="SM01003">
    <property type="entry name" value="AlaDh_PNT_N"/>
    <property type="match status" value="1"/>
</dbReference>
<reference evidence="5" key="1">
    <citation type="submission" date="2018-02" db="EMBL/GenBank/DDBJ databases">
        <authorList>
            <person name="Hausmann B."/>
        </authorList>
    </citation>
    <scope>NUCLEOTIDE SEQUENCE [LARGE SCALE GENOMIC DNA]</scope>
    <source>
        <strain evidence="5">Peat soil MAG SbA1</strain>
    </source>
</reference>
<evidence type="ECO:0000313" key="5">
    <source>
        <dbReference type="Proteomes" id="UP000238701"/>
    </source>
</evidence>
<dbReference type="InterPro" id="IPR051168">
    <property type="entry name" value="AASS"/>
</dbReference>
<accession>A0A2U3KGX4</accession>
<dbReference type="InterPro" id="IPR007886">
    <property type="entry name" value="AlaDH/PNT_N"/>
</dbReference>
<dbReference type="Pfam" id="PF05222">
    <property type="entry name" value="AlaDh_PNT_N"/>
    <property type="match status" value="1"/>
</dbReference>
<dbReference type="SUPFAM" id="SSF52283">
    <property type="entry name" value="Formate/glycerate dehydrogenase catalytic domain-like"/>
    <property type="match status" value="1"/>
</dbReference>
<dbReference type="AlphaFoldDB" id="A0A2U3KGX4"/>
<evidence type="ECO:0000256" key="1">
    <source>
        <dbReference type="ARBA" id="ARBA00023002"/>
    </source>
</evidence>
<dbReference type="Pfam" id="PF01262">
    <property type="entry name" value="AlaDh_PNT_C"/>
    <property type="match status" value="1"/>
</dbReference>
<feature type="domain" description="Alanine dehydrogenase/pyridine nucleotide transhydrogenase N-terminal" evidence="3">
    <location>
        <begin position="20"/>
        <end position="151"/>
    </location>
</feature>
<gene>
    <name evidence="4" type="ORF">SBA1_220004</name>
</gene>
<dbReference type="PANTHER" id="PTHR11133">
    <property type="entry name" value="SACCHAROPINE DEHYDROGENASE"/>
    <property type="match status" value="1"/>
</dbReference>
<dbReference type="Gene3D" id="3.40.50.720">
    <property type="entry name" value="NAD(P)-binding Rossmann-like Domain"/>
    <property type="match status" value="2"/>
</dbReference>
<dbReference type="InterPro" id="IPR007698">
    <property type="entry name" value="AlaDH/PNT_NAD(H)-bd"/>
</dbReference>
<dbReference type="SMART" id="SM01002">
    <property type="entry name" value="AlaDh_PNT_C"/>
    <property type="match status" value="1"/>
</dbReference>
<evidence type="ECO:0000259" key="3">
    <source>
        <dbReference type="SMART" id="SM01003"/>
    </source>
</evidence>
<sequence length="449" mass="50382">MFAGKLFGDGNNLAMSAIIAIRREDKNKWERRVPLVPADISDLQTKRGVRVLVQPSGVRVCTDDEYRSAAVEVNENLCPASVILAIKEIPAHLLLPGKTYVFFAHVAKGQPHNMPMLRRLMELGCSLVDYEKITDEQKRRLIFFGRHAGYAGMIETLRCLGQRLAVSGVTTPLAQVRPAFEYRDLTEAKAHITALGEEIGYHAGARPLIFGFSGYGNVSTGAQEVFDCLKPVEVAVADLSAAASRAAGPRPVKVVFREEDMAERKESSIPFNLAEYYEHPERYEGCFEKHLPHLDVLVNCIYWDARYPRLITREWAKRNYLPGCAPRLKVIGDISCDIEGSVELTVKATEPDHPCYVYLPEQDAVRDGVEGNGPVIMAVDNLPCEIPRESSRYFSSVLREMVVPLVNANWQVPFEMLDLPPCLKRAVIVHRGRLTPDYQYIQQHLEAHP</sequence>
<dbReference type="GO" id="GO:0019878">
    <property type="term" value="P:lysine biosynthetic process via aminoadipic acid"/>
    <property type="evidence" value="ECO:0007669"/>
    <property type="project" value="TreeGrafter"/>
</dbReference>
<dbReference type="PANTHER" id="PTHR11133:SF22">
    <property type="entry name" value="ALPHA-AMINOADIPIC SEMIALDEHYDE SYNTHASE, MITOCHONDRIAL"/>
    <property type="match status" value="1"/>
</dbReference>
<evidence type="ECO:0000313" key="4">
    <source>
        <dbReference type="EMBL" id="SPF38922.1"/>
    </source>
</evidence>
<dbReference type="Proteomes" id="UP000238701">
    <property type="component" value="Unassembled WGS sequence"/>
</dbReference>
<name>A0A2U3KGX4_9BACT</name>